<accession>A0A811ZKC8</accession>
<evidence type="ECO:0000256" key="1">
    <source>
        <dbReference type="ARBA" id="ARBA00023125"/>
    </source>
</evidence>
<evidence type="ECO:0000256" key="2">
    <source>
        <dbReference type="SAM" id="MobiDB-lite"/>
    </source>
</evidence>
<dbReference type="Gene3D" id="1.10.10.60">
    <property type="entry name" value="Homeodomain-like"/>
    <property type="match status" value="1"/>
</dbReference>
<keyword evidence="1" id="KW-0238">DNA-binding</keyword>
<dbReference type="InterPro" id="IPR006600">
    <property type="entry name" value="HTH_CenpB_DNA-bd_dom"/>
</dbReference>
<evidence type="ECO:0000259" key="3">
    <source>
        <dbReference type="PROSITE" id="PS51253"/>
    </source>
</evidence>
<dbReference type="EMBL" id="CAJHUB010000769">
    <property type="protein sequence ID" value="CAD7689161.1"/>
    <property type="molecule type" value="Genomic_DNA"/>
</dbReference>
<evidence type="ECO:0000313" key="5">
    <source>
        <dbReference type="Proteomes" id="UP000645828"/>
    </source>
</evidence>
<dbReference type="PROSITE" id="PS51253">
    <property type="entry name" value="HTH_CENPB"/>
    <property type="match status" value="1"/>
</dbReference>
<dbReference type="GO" id="GO:0003677">
    <property type="term" value="F:DNA binding"/>
    <property type="evidence" value="ECO:0007669"/>
    <property type="project" value="UniProtKB-KW"/>
</dbReference>
<keyword evidence="5" id="KW-1185">Reference proteome</keyword>
<reference evidence="4" key="1">
    <citation type="submission" date="2020-12" db="EMBL/GenBank/DDBJ databases">
        <authorList>
            <consortium name="Molecular Ecology Group"/>
        </authorList>
    </citation>
    <scope>NUCLEOTIDE SEQUENCE</scope>
    <source>
        <strain evidence="4">TBG_1078</strain>
    </source>
</reference>
<feature type="region of interest" description="Disordered" evidence="2">
    <location>
        <begin position="253"/>
        <end position="281"/>
    </location>
</feature>
<organism evidence="4 5">
    <name type="scientific">Nyctereutes procyonoides</name>
    <name type="common">Raccoon dog</name>
    <name type="synonym">Canis procyonoides</name>
    <dbReference type="NCBI Taxonomy" id="34880"/>
    <lineage>
        <taxon>Eukaryota</taxon>
        <taxon>Metazoa</taxon>
        <taxon>Chordata</taxon>
        <taxon>Craniata</taxon>
        <taxon>Vertebrata</taxon>
        <taxon>Euteleostomi</taxon>
        <taxon>Mammalia</taxon>
        <taxon>Eutheria</taxon>
        <taxon>Laurasiatheria</taxon>
        <taxon>Carnivora</taxon>
        <taxon>Caniformia</taxon>
        <taxon>Canidae</taxon>
        <taxon>Nyctereutes</taxon>
    </lineage>
</organism>
<dbReference type="SUPFAM" id="SSF46689">
    <property type="entry name" value="Homeodomain-like"/>
    <property type="match status" value="1"/>
</dbReference>
<proteinExistence type="predicted"/>
<sequence length="381" mass="42846">MTARRSGEVLPVLPKRKKAVRCRMGKIRVLDKLRAGASCSAAGREFNEKEKEIRPSVREAAPESAQVTSIVHEEATEKMEKRRSLWIREMTTDRKGVVDSIVLRLKAKEIYGHVTQGQKNVKPLSASAGWVARFKRRCGVNNVFCKLRRDYRVGLLEVSHSTQCYYVGTAWDSIKQAALNSCWEPVWPDCVQNSEGFEGVTESIKNSVKNIAYITRQISGEGFDDVKEEDVEEILAEKAVEPTNEDLDEMAKQGIGVGDGDESRPKTSRIDPLGKPGIDPLTMTNISEWNSALERIFNDMEECDPMLDRSLKFKCLTSLAFAPYAKMLKDLRQKAKQTRLTQLFEPVWEGRLPALSTSPERQTSEVELPNTDMLPCSSSAE</sequence>
<dbReference type="AlphaFoldDB" id="A0A811ZKC8"/>
<gene>
    <name evidence="4" type="ORF">NYPRO_LOCUS21955</name>
</gene>
<name>A0A811ZKC8_NYCPR</name>
<comment type="caution">
    <text evidence="4">The sequence shown here is derived from an EMBL/GenBank/DDBJ whole genome shotgun (WGS) entry which is preliminary data.</text>
</comment>
<dbReference type="InterPro" id="IPR009057">
    <property type="entry name" value="Homeodomain-like_sf"/>
</dbReference>
<dbReference type="Pfam" id="PF03221">
    <property type="entry name" value="HTH_Tnp_Tc5"/>
    <property type="match status" value="1"/>
</dbReference>
<protein>
    <submittedName>
        <fullName evidence="4">(raccoon dog) hypothetical protein</fullName>
    </submittedName>
</protein>
<feature type="region of interest" description="Disordered" evidence="2">
    <location>
        <begin position="351"/>
        <end position="381"/>
    </location>
</feature>
<dbReference type="Proteomes" id="UP000645828">
    <property type="component" value="Unassembled WGS sequence"/>
</dbReference>
<feature type="domain" description="HTH CENPB-type" evidence="3">
    <location>
        <begin position="67"/>
        <end position="144"/>
    </location>
</feature>
<evidence type="ECO:0000313" key="4">
    <source>
        <dbReference type="EMBL" id="CAD7689161.1"/>
    </source>
</evidence>